<sequence length="166" mass="18959">METKTSDFTSTILVNETPETVFNAINNVSGWWSEEIEGVTNKQNGEFLYHYKDVHICKLKVVALVANTKVVWLVLDNHFSFTKDKKEWKGTTINFEIKKVGKQTELRFTHVGLSPAYECYTICEEAWTKYIQESLYGLITTGEGMPNAKEGGFNQELVEKHLTPSN</sequence>
<comment type="similarity">
    <text evidence="1">Belongs to the AHA1 family.</text>
</comment>
<dbReference type="RefSeq" id="WP_112746255.1">
    <property type="nucleotide sequence ID" value="NZ_QMFY01000002.1"/>
</dbReference>
<evidence type="ECO:0000313" key="3">
    <source>
        <dbReference type="EMBL" id="RAW02433.1"/>
    </source>
</evidence>
<name>A0A364Y648_9BACT</name>
<reference evidence="3 4" key="1">
    <citation type="submission" date="2018-06" db="EMBL/GenBank/DDBJ databases">
        <title>Chryseolinea flavus sp. nov., a member of the phylum Bacteroidetes isolated from soil.</title>
        <authorList>
            <person name="Li Y."/>
            <person name="Wang J."/>
        </authorList>
    </citation>
    <scope>NUCLEOTIDE SEQUENCE [LARGE SCALE GENOMIC DNA]</scope>
    <source>
        <strain evidence="3 4">SDU1-6</strain>
    </source>
</reference>
<dbReference type="EMBL" id="QMFY01000002">
    <property type="protein sequence ID" value="RAW02433.1"/>
    <property type="molecule type" value="Genomic_DNA"/>
</dbReference>
<dbReference type="CDD" id="cd07814">
    <property type="entry name" value="SRPBCC_CalC_Aha1-like"/>
    <property type="match status" value="1"/>
</dbReference>
<dbReference type="OrthoDB" id="287565at2"/>
<dbReference type="Pfam" id="PF08327">
    <property type="entry name" value="AHSA1"/>
    <property type="match status" value="1"/>
</dbReference>
<dbReference type="InterPro" id="IPR023393">
    <property type="entry name" value="START-like_dom_sf"/>
</dbReference>
<dbReference type="AlphaFoldDB" id="A0A364Y648"/>
<comment type="caution">
    <text evidence="3">The sequence shown here is derived from an EMBL/GenBank/DDBJ whole genome shotgun (WGS) entry which is preliminary data.</text>
</comment>
<evidence type="ECO:0000256" key="1">
    <source>
        <dbReference type="ARBA" id="ARBA00006817"/>
    </source>
</evidence>
<evidence type="ECO:0000313" key="4">
    <source>
        <dbReference type="Proteomes" id="UP000251889"/>
    </source>
</evidence>
<dbReference type="Gene3D" id="3.30.530.20">
    <property type="match status" value="1"/>
</dbReference>
<feature type="domain" description="Activator of Hsp90 ATPase homologue 1/2-like C-terminal" evidence="2">
    <location>
        <begin position="17"/>
        <end position="136"/>
    </location>
</feature>
<dbReference type="InterPro" id="IPR013538">
    <property type="entry name" value="ASHA1/2-like_C"/>
</dbReference>
<dbReference type="Proteomes" id="UP000251889">
    <property type="component" value="Unassembled WGS sequence"/>
</dbReference>
<organism evidence="3 4">
    <name type="scientific">Pseudochryseolinea flava</name>
    <dbReference type="NCBI Taxonomy" id="2059302"/>
    <lineage>
        <taxon>Bacteria</taxon>
        <taxon>Pseudomonadati</taxon>
        <taxon>Bacteroidota</taxon>
        <taxon>Cytophagia</taxon>
        <taxon>Cytophagales</taxon>
        <taxon>Fulvivirgaceae</taxon>
        <taxon>Pseudochryseolinea</taxon>
    </lineage>
</organism>
<dbReference type="SUPFAM" id="SSF55961">
    <property type="entry name" value="Bet v1-like"/>
    <property type="match status" value="1"/>
</dbReference>
<gene>
    <name evidence="3" type="ORF">DQQ10_07115</name>
</gene>
<accession>A0A364Y648</accession>
<proteinExistence type="inferred from homology"/>
<keyword evidence="4" id="KW-1185">Reference proteome</keyword>
<protein>
    <submittedName>
        <fullName evidence="3">SRPBCC domain-containing protein</fullName>
    </submittedName>
</protein>
<evidence type="ECO:0000259" key="2">
    <source>
        <dbReference type="Pfam" id="PF08327"/>
    </source>
</evidence>